<organism evidence="1 2">
    <name type="scientific">Melia azedarach</name>
    <name type="common">Chinaberry tree</name>
    <dbReference type="NCBI Taxonomy" id="155640"/>
    <lineage>
        <taxon>Eukaryota</taxon>
        <taxon>Viridiplantae</taxon>
        <taxon>Streptophyta</taxon>
        <taxon>Embryophyta</taxon>
        <taxon>Tracheophyta</taxon>
        <taxon>Spermatophyta</taxon>
        <taxon>Magnoliopsida</taxon>
        <taxon>eudicotyledons</taxon>
        <taxon>Gunneridae</taxon>
        <taxon>Pentapetalae</taxon>
        <taxon>rosids</taxon>
        <taxon>malvids</taxon>
        <taxon>Sapindales</taxon>
        <taxon>Meliaceae</taxon>
        <taxon>Melia</taxon>
    </lineage>
</organism>
<gene>
    <name evidence="1" type="ORF">OWV82_015173</name>
</gene>
<evidence type="ECO:0000313" key="2">
    <source>
        <dbReference type="Proteomes" id="UP001164539"/>
    </source>
</evidence>
<name>A0ACC1XQ69_MELAZ</name>
<reference evidence="1 2" key="1">
    <citation type="journal article" date="2023" name="Science">
        <title>Complex scaffold remodeling in plant triterpene biosynthesis.</title>
        <authorList>
            <person name="De La Pena R."/>
            <person name="Hodgson H."/>
            <person name="Liu J.C."/>
            <person name="Stephenson M.J."/>
            <person name="Martin A.C."/>
            <person name="Owen C."/>
            <person name="Harkess A."/>
            <person name="Leebens-Mack J."/>
            <person name="Jimenez L.E."/>
            <person name="Osbourn A."/>
            <person name="Sattely E.S."/>
        </authorList>
    </citation>
    <scope>NUCLEOTIDE SEQUENCE [LARGE SCALE GENOMIC DNA]</scope>
    <source>
        <strain evidence="2">cv. JPN11</strain>
        <tissue evidence="1">Leaf</tissue>
    </source>
</reference>
<evidence type="ECO:0000313" key="1">
    <source>
        <dbReference type="EMBL" id="KAJ4713022.1"/>
    </source>
</evidence>
<proteinExistence type="predicted"/>
<protein>
    <submittedName>
        <fullName evidence="1">Retrovirus-related Pol polyprotein from transposon 17.6</fullName>
    </submittedName>
</protein>
<sequence length="263" mass="30099">MEIAMMRANVEEDREAIMAIFISGLNKEIADVVDLQHYIKVEELLHKAIKVEKQIKSKGFRSKSASSSSWISNWKDNKASLKTKEEAKQKDSITVSKESVSSSEDKMPPLEDCSDIEVEEPVHGDLLVTRRPLSILPKDDIDAEQREHIFYTRCHVKNKKVKDKGDQILKLEDQLREVRDEVGSVKTQLQAQVDRANELQSSVDKLETEAGYNLLHGYHYAQYQVTKEYLDLDLHYMDFKYDRDALVAKFDKDHNPADAAGSS</sequence>
<dbReference type="Proteomes" id="UP001164539">
    <property type="component" value="Chromosome 8"/>
</dbReference>
<comment type="caution">
    <text evidence="1">The sequence shown here is derived from an EMBL/GenBank/DDBJ whole genome shotgun (WGS) entry which is preliminary data.</text>
</comment>
<accession>A0ACC1XQ69</accession>
<keyword evidence="2" id="KW-1185">Reference proteome</keyword>
<dbReference type="EMBL" id="CM051401">
    <property type="protein sequence ID" value="KAJ4713022.1"/>
    <property type="molecule type" value="Genomic_DNA"/>
</dbReference>